<keyword evidence="3" id="KW-1185">Reference proteome</keyword>
<reference evidence="2 3" key="1">
    <citation type="submission" date="2013-11" db="EMBL/GenBank/DDBJ databases">
        <title>Draft genome of the bovine lungworm Dictyocaulus viviparus.</title>
        <authorList>
            <person name="Mitreva M."/>
        </authorList>
    </citation>
    <scope>NUCLEOTIDE SEQUENCE [LARGE SCALE GENOMIC DNA]</scope>
    <source>
        <strain evidence="2 3">HannoverDv2000</strain>
    </source>
</reference>
<proteinExistence type="predicted"/>
<gene>
    <name evidence="2" type="ORF">DICVIV_14251</name>
</gene>
<feature type="coiled-coil region" evidence="1">
    <location>
        <begin position="40"/>
        <end position="70"/>
    </location>
</feature>
<evidence type="ECO:0000256" key="1">
    <source>
        <dbReference type="SAM" id="Coils"/>
    </source>
</evidence>
<dbReference type="EMBL" id="KN719773">
    <property type="protein sequence ID" value="KJH39853.1"/>
    <property type="molecule type" value="Genomic_DNA"/>
</dbReference>
<dbReference type="AlphaFoldDB" id="A0A0D8X5U0"/>
<accession>A0A0D8X5U0</accession>
<sequence>MQNNISMEKSDYFVGNEMSSRYDRNFSNERNITEQLFHWRKEEKSQLNDVRQLEERLNELERQMFQIENELSHGGRREAAYNGIRRVLGSKENFALRNQNIALWRYIHDVMDENKFLKDACIQKEIIRTTLEMEKNKLRSDLVLHTTIQDDLRQAAKEFGLKTPSDVEDGSSQCTCGKC</sequence>
<reference evidence="3" key="2">
    <citation type="journal article" date="2016" name="Sci. Rep.">
        <title>Dictyocaulus viviparus genome, variome and transcriptome elucidate lungworm biology and support future intervention.</title>
        <authorList>
            <person name="McNulty S.N."/>
            <person name="Strube C."/>
            <person name="Rosa B.A."/>
            <person name="Martin J.C."/>
            <person name="Tyagi R."/>
            <person name="Choi Y.J."/>
            <person name="Wang Q."/>
            <person name="Hallsworth Pepin K."/>
            <person name="Zhang X."/>
            <person name="Ozersky P."/>
            <person name="Wilson R.K."/>
            <person name="Sternberg P.W."/>
            <person name="Gasser R.B."/>
            <person name="Mitreva M."/>
        </authorList>
    </citation>
    <scope>NUCLEOTIDE SEQUENCE [LARGE SCALE GENOMIC DNA]</scope>
    <source>
        <strain evidence="3">HannoverDv2000</strain>
    </source>
</reference>
<evidence type="ECO:0000313" key="2">
    <source>
        <dbReference type="EMBL" id="KJH39853.1"/>
    </source>
</evidence>
<name>A0A0D8X5U0_DICVI</name>
<protein>
    <submittedName>
        <fullName evidence="2">Uncharacterized protein</fullName>
    </submittedName>
</protein>
<dbReference type="Proteomes" id="UP000053766">
    <property type="component" value="Unassembled WGS sequence"/>
</dbReference>
<evidence type="ECO:0000313" key="3">
    <source>
        <dbReference type="Proteomes" id="UP000053766"/>
    </source>
</evidence>
<keyword evidence="1" id="KW-0175">Coiled coil</keyword>
<organism evidence="2 3">
    <name type="scientific">Dictyocaulus viviparus</name>
    <name type="common">Bovine lungworm</name>
    <dbReference type="NCBI Taxonomy" id="29172"/>
    <lineage>
        <taxon>Eukaryota</taxon>
        <taxon>Metazoa</taxon>
        <taxon>Ecdysozoa</taxon>
        <taxon>Nematoda</taxon>
        <taxon>Chromadorea</taxon>
        <taxon>Rhabditida</taxon>
        <taxon>Rhabditina</taxon>
        <taxon>Rhabditomorpha</taxon>
        <taxon>Strongyloidea</taxon>
        <taxon>Metastrongylidae</taxon>
        <taxon>Dictyocaulus</taxon>
    </lineage>
</organism>